<organism evidence="2 3">
    <name type="scientific">Ictalurus punctatus</name>
    <name type="common">Channel catfish</name>
    <name type="synonym">Silurus punctatus</name>
    <dbReference type="NCBI Taxonomy" id="7998"/>
    <lineage>
        <taxon>Eukaryota</taxon>
        <taxon>Metazoa</taxon>
        <taxon>Chordata</taxon>
        <taxon>Craniata</taxon>
        <taxon>Vertebrata</taxon>
        <taxon>Euteleostomi</taxon>
        <taxon>Actinopterygii</taxon>
        <taxon>Neopterygii</taxon>
        <taxon>Teleostei</taxon>
        <taxon>Ostariophysi</taxon>
        <taxon>Siluriformes</taxon>
        <taxon>Ictaluridae</taxon>
        <taxon>Ictalurus</taxon>
    </lineage>
</organism>
<keyword evidence="2" id="KW-1185">Reference proteome</keyword>
<accession>A0A9F7RRR0</accession>
<dbReference type="RefSeq" id="XP_053542501.1">
    <property type="nucleotide sequence ID" value="XM_053686526.1"/>
</dbReference>
<dbReference type="GeneID" id="108262003"/>
<feature type="region of interest" description="Disordered" evidence="1">
    <location>
        <begin position="304"/>
        <end position="327"/>
    </location>
</feature>
<reference evidence="2" key="1">
    <citation type="journal article" date="2016" name="Nat. Commun.">
        <title>The channel catfish genome sequence provides insights into the evolution of scale formation in teleosts.</title>
        <authorList>
            <person name="Liu Z."/>
            <person name="Liu S."/>
            <person name="Yao J."/>
            <person name="Bao L."/>
            <person name="Zhang J."/>
            <person name="Li Y."/>
            <person name="Jiang C."/>
            <person name="Sun L."/>
            <person name="Wang R."/>
            <person name="Zhang Y."/>
            <person name="Zhou T."/>
            <person name="Zeng Q."/>
            <person name="Fu Q."/>
            <person name="Gao S."/>
            <person name="Li N."/>
            <person name="Koren S."/>
            <person name="Jiang Y."/>
            <person name="Zimin A."/>
            <person name="Xu P."/>
            <person name="Phillippy A.M."/>
            <person name="Geng X."/>
            <person name="Song L."/>
            <person name="Sun F."/>
            <person name="Li C."/>
            <person name="Wang X."/>
            <person name="Chen A."/>
            <person name="Jin Y."/>
            <person name="Yuan Z."/>
            <person name="Yang Y."/>
            <person name="Tan S."/>
            <person name="Peatman E."/>
            <person name="Lu J."/>
            <person name="Qin Z."/>
            <person name="Dunham R."/>
            <person name="Li Z."/>
            <person name="Sonstegard T."/>
            <person name="Feng J."/>
            <person name="Danzmann R.G."/>
            <person name="Schroeder S."/>
            <person name="Scheffler B."/>
            <person name="Duke M.V."/>
            <person name="Ballard L."/>
            <person name="Kucuktas H."/>
            <person name="Kaltenboeck L."/>
            <person name="Liu H."/>
            <person name="Armbruster J."/>
            <person name="Xie Y."/>
            <person name="Kirby M.L."/>
            <person name="Tian Y."/>
            <person name="Flanagan M.E."/>
            <person name="Mu W."/>
            <person name="Waldbieser G.C."/>
        </authorList>
    </citation>
    <scope>NUCLEOTIDE SEQUENCE [LARGE SCALE GENOMIC DNA]</scope>
    <source>
        <strain evidence="2">SDA103</strain>
    </source>
</reference>
<sequence>MDASFYFYSRRLKLLIEDPVPYIKEGDPSASCLFINTCVPDSIIAANHTASIKDLTVEDLLNKDDFFNKLLSLLKEKKYIEARKHFVKELHPDKINLFGTVKDYLPLFDKLACAEITYNQNPPNDSAIYKEIPSILKKCGDVIVLGNPSDPTLLLVHRDVNNALYRDYKSTEPPLSVDDEKKRTFMLQFLLLGKEEHMTTCFSSFDGMWHLYDNDPRKPSFQPFDLESLKDYDICLAGYVNISQEQECKLGVAETGVGAKPHFSHLEKAQEDPSRNFYPQQSVVDVEMEDLSGTISYSVADTGGGRLGAKPFIEDTEMPSCSSSDSD</sequence>
<dbReference type="Proteomes" id="UP000221080">
    <property type="component" value="Chromosome 2"/>
</dbReference>
<dbReference type="KEGG" id="ipu:108262003"/>
<reference evidence="3" key="2">
    <citation type="submission" date="2025-08" db="UniProtKB">
        <authorList>
            <consortium name="RefSeq"/>
        </authorList>
    </citation>
    <scope>IDENTIFICATION</scope>
    <source>
        <tissue evidence="3">Blood</tissue>
    </source>
</reference>
<evidence type="ECO:0000313" key="2">
    <source>
        <dbReference type="Proteomes" id="UP000221080"/>
    </source>
</evidence>
<evidence type="ECO:0000313" key="3">
    <source>
        <dbReference type="RefSeq" id="XP_053542501.1"/>
    </source>
</evidence>
<proteinExistence type="predicted"/>
<gene>
    <name evidence="3" type="primary">LOC108262003</name>
</gene>
<dbReference type="OrthoDB" id="8770287at2759"/>
<dbReference type="AlphaFoldDB" id="A0A9F7RRR0"/>
<protein>
    <submittedName>
        <fullName evidence="3">Uncharacterized protein LOC108262003 isoform X1</fullName>
    </submittedName>
</protein>
<name>A0A9F7RRR0_ICTPU</name>
<evidence type="ECO:0000256" key="1">
    <source>
        <dbReference type="SAM" id="MobiDB-lite"/>
    </source>
</evidence>